<dbReference type="AlphaFoldDB" id="A0A7Z7B897"/>
<comment type="caution">
    <text evidence="2">The sequence shown here is derived from an EMBL/GenBank/DDBJ whole genome shotgun (WGS) entry which is preliminary data.</text>
</comment>
<proteinExistence type="predicted"/>
<dbReference type="EMBL" id="FNDI01000005">
    <property type="protein sequence ID" value="SDH55309.1"/>
    <property type="molecule type" value="Genomic_DNA"/>
</dbReference>
<keyword evidence="3" id="KW-1185">Reference proteome</keyword>
<feature type="region of interest" description="Disordered" evidence="1">
    <location>
        <begin position="1"/>
        <end position="37"/>
    </location>
</feature>
<protein>
    <submittedName>
        <fullName evidence="2">Uncharacterized protein</fullName>
    </submittedName>
</protein>
<reference evidence="2" key="1">
    <citation type="submission" date="2016-10" db="EMBL/GenBank/DDBJ databases">
        <authorList>
            <person name="Varghese N."/>
            <person name="Submissions S."/>
        </authorList>
    </citation>
    <scope>NUCLEOTIDE SEQUENCE [LARGE SCALE GENOMIC DNA]</scope>
    <source>
        <strain evidence="2">YR281</strain>
    </source>
</reference>
<evidence type="ECO:0000256" key="1">
    <source>
        <dbReference type="SAM" id="MobiDB-lite"/>
    </source>
</evidence>
<accession>A0A7Z7B897</accession>
<gene>
    <name evidence="2" type="ORF">SAMN04487926_105270</name>
</gene>
<sequence length="189" mass="20863">MPVQHANSDNDWEHPVHMIKPTNPIQAGMSSTDRDARNGRRPLRIALRLWGYEESEVQSWISELLGLNGAITWTIARDRLARGADVVVHMVRPSRLTGVGFCWNCVGANRAVYRSMAECGTEMILFEGKAEHLPRHRAGHWAAAGTLPPHAALGRLGCLIAASSTYKPRMQVAVRRNLLGIIAQQLDAA</sequence>
<dbReference type="Proteomes" id="UP000198900">
    <property type="component" value="Unassembled WGS sequence"/>
</dbReference>
<evidence type="ECO:0000313" key="2">
    <source>
        <dbReference type="EMBL" id="SDH55309.1"/>
    </source>
</evidence>
<organism evidence="2 3">
    <name type="scientific">Paraburkholderia steynii</name>
    <dbReference type="NCBI Taxonomy" id="1245441"/>
    <lineage>
        <taxon>Bacteria</taxon>
        <taxon>Pseudomonadati</taxon>
        <taxon>Pseudomonadota</taxon>
        <taxon>Betaproteobacteria</taxon>
        <taxon>Burkholderiales</taxon>
        <taxon>Burkholderiaceae</taxon>
        <taxon>Paraburkholderia</taxon>
    </lineage>
</organism>
<name>A0A7Z7B897_9BURK</name>
<evidence type="ECO:0000313" key="3">
    <source>
        <dbReference type="Proteomes" id="UP000198900"/>
    </source>
</evidence>